<dbReference type="PROSITE" id="PS50850">
    <property type="entry name" value="MFS"/>
    <property type="match status" value="1"/>
</dbReference>
<feature type="transmembrane region" description="Helical" evidence="6">
    <location>
        <begin position="347"/>
        <end position="368"/>
    </location>
</feature>
<keyword evidence="9" id="KW-1185">Reference proteome</keyword>
<organism evidence="8 9">
    <name type="scientific">Aspergillus fijiensis CBS 313.89</name>
    <dbReference type="NCBI Taxonomy" id="1448319"/>
    <lineage>
        <taxon>Eukaryota</taxon>
        <taxon>Fungi</taxon>
        <taxon>Dikarya</taxon>
        <taxon>Ascomycota</taxon>
        <taxon>Pezizomycotina</taxon>
        <taxon>Eurotiomycetes</taxon>
        <taxon>Eurotiomycetidae</taxon>
        <taxon>Eurotiales</taxon>
        <taxon>Aspergillaceae</taxon>
        <taxon>Aspergillus</taxon>
    </lineage>
</organism>
<feature type="transmembrane region" description="Helical" evidence="6">
    <location>
        <begin position="69"/>
        <end position="86"/>
    </location>
</feature>
<dbReference type="FunFam" id="1.20.1250.20:FF:000286">
    <property type="entry name" value="MFS efflux transporter"/>
    <property type="match status" value="1"/>
</dbReference>
<proteinExistence type="predicted"/>
<feature type="transmembrane region" description="Helical" evidence="6">
    <location>
        <begin position="190"/>
        <end position="210"/>
    </location>
</feature>
<dbReference type="Gene3D" id="1.20.1250.20">
    <property type="entry name" value="MFS general substrate transporter like domains"/>
    <property type="match status" value="1"/>
</dbReference>
<dbReference type="VEuPathDB" id="FungiDB:BO72DRAFT_525721"/>
<feature type="transmembrane region" description="Helical" evidence="6">
    <location>
        <begin position="157"/>
        <end position="184"/>
    </location>
</feature>
<evidence type="ECO:0000313" key="9">
    <source>
        <dbReference type="Proteomes" id="UP000249789"/>
    </source>
</evidence>
<feature type="domain" description="Major facilitator superfamily (MFS) profile" evidence="7">
    <location>
        <begin position="36"/>
        <end position="433"/>
    </location>
</feature>
<dbReference type="SUPFAM" id="SSF103473">
    <property type="entry name" value="MFS general substrate transporter"/>
    <property type="match status" value="1"/>
</dbReference>
<dbReference type="GeneID" id="63867315"/>
<feature type="region of interest" description="Disordered" evidence="5">
    <location>
        <begin position="1"/>
        <end position="24"/>
    </location>
</feature>
<feature type="transmembrane region" description="Helical" evidence="6">
    <location>
        <begin position="118"/>
        <end position="136"/>
    </location>
</feature>
<accession>A0A8G1W1V0</accession>
<evidence type="ECO:0000256" key="3">
    <source>
        <dbReference type="ARBA" id="ARBA00022989"/>
    </source>
</evidence>
<feature type="transmembrane region" description="Helical" evidence="6">
    <location>
        <begin position="322"/>
        <end position="341"/>
    </location>
</feature>
<evidence type="ECO:0000256" key="2">
    <source>
        <dbReference type="ARBA" id="ARBA00022692"/>
    </source>
</evidence>
<comment type="subcellular location">
    <subcellularLocation>
        <location evidence="1">Membrane</location>
        <topology evidence="1">Multi-pass membrane protein</topology>
    </subcellularLocation>
</comment>
<dbReference type="AlphaFoldDB" id="A0A8G1W1V0"/>
<name>A0A8G1W1V0_9EURO</name>
<keyword evidence="2 6" id="KW-0812">Transmembrane</keyword>
<evidence type="ECO:0000256" key="5">
    <source>
        <dbReference type="SAM" id="MobiDB-lite"/>
    </source>
</evidence>
<dbReference type="Pfam" id="PF07690">
    <property type="entry name" value="MFS_1"/>
    <property type="match status" value="1"/>
</dbReference>
<keyword evidence="4 6" id="KW-0472">Membrane</keyword>
<dbReference type="Proteomes" id="UP000249789">
    <property type="component" value="Unassembled WGS sequence"/>
</dbReference>
<dbReference type="GO" id="GO:0022857">
    <property type="term" value="F:transmembrane transporter activity"/>
    <property type="evidence" value="ECO:0007669"/>
    <property type="project" value="InterPro"/>
</dbReference>
<feature type="transmembrane region" description="Helical" evidence="6">
    <location>
        <begin position="291"/>
        <end position="310"/>
    </location>
</feature>
<dbReference type="EMBL" id="KZ824631">
    <property type="protein sequence ID" value="RAK80058.1"/>
    <property type="molecule type" value="Genomic_DNA"/>
</dbReference>
<feature type="transmembrane region" description="Helical" evidence="6">
    <location>
        <begin position="256"/>
        <end position="279"/>
    </location>
</feature>
<dbReference type="GO" id="GO:0016020">
    <property type="term" value="C:membrane"/>
    <property type="evidence" value="ECO:0007669"/>
    <property type="project" value="UniProtKB-SubCell"/>
</dbReference>
<protein>
    <submittedName>
        <fullName evidence="8">Putative MFS transporter</fullName>
    </submittedName>
</protein>
<reference evidence="8 9" key="1">
    <citation type="submission" date="2018-02" db="EMBL/GenBank/DDBJ databases">
        <title>The genomes of Aspergillus section Nigri reveals drivers in fungal speciation.</title>
        <authorList>
            <consortium name="DOE Joint Genome Institute"/>
            <person name="Vesth T.C."/>
            <person name="Nybo J."/>
            <person name="Theobald S."/>
            <person name="Brandl J."/>
            <person name="Frisvad J.C."/>
            <person name="Nielsen K.F."/>
            <person name="Lyhne E.K."/>
            <person name="Kogle M.E."/>
            <person name="Kuo A."/>
            <person name="Riley R."/>
            <person name="Clum A."/>
            <person name="Nolan M."/>
            <person name="Lipzen A."/>
            <person name="Salamov A."/>
            <person name="Henrissat B."/>
            <person name="Wiebenga A."/>
            <person name="De vries R.P."/>
            <person name="Grigoriev I.V."/>
            <person name="Mortensen U.H."/>
            <person name="Andersen M.R."/>
            <person name="Baker S.E."/>
        </authorList>
    </citation>
    <scope>NUCLEOTIDE SEQUENCE [LARGE SCALE GENOMIC DNA]</scope>
    <source>
        <strain evidence="8 9">CBS 313.89</strain>
    </source>
</reference>
<dbReference type="OrthoDB" id="413079at2759"/>
<keyword evidence="3 6" id="KW-1133">Transmembrane helix</keyword>
<evidence type="ECO:0000256" key="4">
    <source>
        <dbReference type="ARBA" id="ARBA00023136"/>
    </source>
</evidence>
<sequence length="437" mass="47074">MRPQPDQEMIDLSQEQPASVDPPEPSIADKRWLYAKILSAGFSFFVAGVNDGSLGSLIPHVIRSYHVSTNLVVVVYVSTFAGWLLAAVTNSALCQYLGLGAILALGAALQVLSHALRAWLPPFSLYVVTFFLASLGQAYNDTHANTYVASVNAAHRWLGFIHAMYMAGCLVGPLVATAVASVGTTTQWNLFYLAPLGLGVLNLAFVLTAFHNQLAIKSATSDPSPEGSRDDPHAHSHSKSHRALVEIKNTLRVPTVWLASLYFFFFLGAAITAGGWMVEYLVNVRHGNLDAMGYVPTGFYGGAFLGRLLLAEPTFRLGERRMIFLYAVICVGLQLVFWLVPSIIVEAVAICVLGFFSGPFFAAGISVASKIFPPDVRSSAIAFVFVFGQIGGSLFPVLTGILSARTGVKVLQPMLVGLLCATAISWLLLPKLPKPRD</sequence>
<dbReference type="InterPro" id="IPR036259">
    <property type="entry name" value="MFS_trans_sf"/>
</dbReference>
<evidence type="ECO:0000313" key="8">
    <source>
        <dbReference type="EMBL" id="RAK80058.1"/>
    </source>
</evidence>
<dbReference type="InterPro" id="IPR020846">
    <property type="entry name" value="MFS_dom"/>
</dbReference>
<feature type="transmembrane region" description="Helical" evidence="6">
    <location>
        <begin position="32"/>
        <end position="49"/>
    </location>
</feature>
<dbReference type="RefSeq" id="XP_040804068.1">
    <property type="nucleotide sequence ID" value="XM_040949980.1"/>
</dbReference>
<dbReference type="PANTHER" id="PTHR23514">
    <property type="entry name" value="BYPASS OF STOP CODON PROTEIN 6"/>
    <property type="match status" value="1"/>
</dbReference>
<evidence type="ECO:0000259" key="7">
    <source>
        <dbReference type="PROSITE" id="PS50850"/>
    </source>
</evidence>
<dbReference type="PANTHER" id="PTHR23514:SF16">
    <property type="entry name" value="TRANSPORTER, PUTATIVE (AFU_ORTHOLOGUE AFUA_2G17270)-RELATED"/>
    <property type="match status" value="1"/>
</dbReference>
<gene>
    <name evidence="8" type="ORF">BO72DRAFT_525721</name>
</gene>
<dbReference type="InterPro" id="IPR051788">
    <property type="entry name" value="MFS_Transporter"/>
</dbReference>
<evidence type="ECO:0000256" key="6">
    <source>
        <dbReference type="SAM" id="Phobius"/>
    </source>
</evidence>
<feature type="transmembrane region" description="Helical" evidence="6">
    <location>
        <begin position="93"/>
        <end position="112"/>
    </location>
</feature>
<feature type="transmembrane region" description="Helical" evidence="6">
    <location>
        <begin position="410"/>
        <end position="429"/>
    </location>
</feature>
<evidence type="ECO:0000256" key="1">
    <source>
        <dbReference type="ARBA" id="ARBA00004141"/>
    </source>
</evidence>
<feature type="transmembrane region" description="Helical" evidence="6">
    <location>
        <begin position="380"/>
        <end position="404"/>
    </location>
</feature>
<dbReference type="InterPro" id="IPR011701">
    <property type="entry name" value="MFS"/>
</dbReference>